<keyword evidence="3" id="KW-1185">Reference proteome</keyword>
<reference evidence="2" key="1">
    <citation type="submission" date="2024-04" db="EMBL/GenBank/DDBJ databases">
        <authorList>
            <consortium name="Molecular Ecology Group"/>
        </authorList>
    </citation>
    <scope>NUCLEOTIDE SEQUENCE</scope>
</reference>
<gene>
    <name evidence="2" type="ORF">LPLAT_LOCUS6329</name>
</gene>
<evidence type="ECO:0000313" key="3">
    <source>
        <dbReference type="Proteomes" id="UP001497644"/>
    </source>
</evidence>
<dbReference type="Proteomes" id="UP001497644">
    <property type="component" value="Chromosome 2"/>
</dbReference>
<organism evidence="2 3">
    <name type="scientific">Lasius platythorax</name>
    <dbReference type="NCBI Taxonomy" id="488582"/>
    <lineage>
        <taxon>Eukaryota</taxon>
        <taxon>Metazoa</taxon>
        <taxon>Ecdysozoa</taxon>
        <taxon>Arthropoda</taxon>
        <taxon>Hexapoda</taxon>
        <taxon>Insecta</taxon>
        <taxon>Pterygota</taxon>
        <taxon>Neoptera</taxon>
        <taxon>Endopterygota</taxon>
        <taxon>Hymenoptera</taxon>
        <taxon>Apocrita</taxon>
        <taxon>Aculeata</taxon>
        <taxon>Formicoidea</taxon>
        <taxon>Formicidae</taxon>
        <taxon>Formicinae</taxon>
        <taxon>Lasius</taxon>
        <taxon>Lasius</taxon>
    </lineage>
</organism>
<proteinExistence type="predicted"/>
<evidence type="ECO:0000313" key="2">
    <source>
        <dbReference type="EMBL" id="CAL1680274.1"/>
    </source>
</evidence>
<name>A0AAV2NJF2_9HYME</name>
<protein>
    <submittedName>
        <fullName evidence="2">Uncharacterized protein</fullName>
    </submittedName>
</protein>
<dbReference type="EMBL" id="OZ034825">
    <property type="protein sequence ID" value="CAL1680274.1"/>
    <property type="molecule type" value="Genomic_DNA"/>
</dbReference>
<accession>A0AAV2NJF2</accession>
<dbReference type="AlphaFoldDB" id="A0AAV2NJF2"/>
<sequence>MIKRHRASSCLIEEEFPLRLYKQHEERSKRMPTGERAIVPLARSSSKSSINLRPRSSRDPAAAVRAAQSVIDLRFYASRRRSPV</sequence>
<evidence type="ECO:0000256" key="1">
    <source>
        <dbReference type="SAM" id="MobiDB-lite"/>
    </source>
</evidence>
<feature type="region of interest" description="Disordered" evidence="1">
    <location>
        <begin position="42"/>
        <end position="61"/>
    </location>
</feature>